<evidence type="ECO:0000313" key="3">
    <source>
        <dbReference type="Proteomes" id="UP001595696"/>
    </source>
</evidence>
<proteinExistence type="predicted"/>
<evidence type="ECO:0000313" key="2">
    <source>
        <dbReference type="EMBL" id="MFC3961101.1"/>
    </source>
</evidence>
<feature type="region of interest" description="Disordered" evidence="1">
    <location>
        <begin position="57"/>
        <end position="78"/>
    </location>
</feature>
<evidence type="ECO:0000256" key="1">
    <source>
        <dbReference type="SAM" id="MobiDB-lite"/>
    </source>
</evidence>
<reference evidence="3" key="1">
    <citation type="journal article" date="2019" name="Int. J. Syst. Evol. Microbiol.">
        <title>The Global Catalogue of Microorganisms (GCM) 10K type strain sequencing project: providing services to taxonomists for standard genome sequencing and annotation.</title>
        <authorList>
            <consortium name="The Broad Institute Genomics Platform"/>
            <consortium name="The Broad Institute Genome Sequencing Center for Infectious Disease"/>
            <person name="Wu L."/>
            <person name="Ma J."/>
        </authorList>
    </citation>
    <scope>NUCLEOTIDE SEQUENCE [LARGE SCALE GENOMIC DNA]</scope>
    <source>
        <strain evidence="3">CGMCC 4.7330</strain>
    </source>
</reference>
<dbReference type="Proteomes" id="UP001595696">
    <property type="component" value="Unassembled WGS sequence"/>
</dbReference>
<dbReference type="EMBL" id="JBHSAX010000004">
    <property type="protein sequence ID" value="MFC3961101.1"/>
    <property type="molecule type" value="Genomic_DNA"/>
</dbReference>
<name>A0ABV8DN73_9NOCA</name>
<gene>
    <name evidence="2" type="ORF">ACFO0B_03765</name>
</gene>
<sequence length="78" mass="8647">MHRNPLFDHDESGDPRPPLPRRTPNAHRVPAPAATSDVVLRAADAVAAWARTPEFLAEGTDTWWSPELGDPEPTQRRA</sequence>
<dbReference type="RefSeq" id="WP_378610874.1">
    <property type="nucleotide sequence ID" value="NZ_JBHSAX010000004.1"/>
</dbReference>
<accession>A0ABV8DN73</accession>
<keyword evidence="3" id="KW-1185">Reference proteome</keyword>
<organism evidence="2 3">
    <name type="scientific">Nocardia jiangsuensis</name>
    <dbReference type="NCBI Taxonomy" id="1691563"/>
    <lineage>
        <taxon>Bacteria</taxon>
        <taxon>Bacillati</taxon>
        <taxon>Actinomycetota</taxon>
        <taxon>Actinomycetes</taxon>
        <taxon>Mycobacteriales</taxon>
        <taxon>Nocardiaceae</taxon>
        <taxon>Nocardia</taxon>
    </lineage>
</organism>
<feature type="compositionally biased region" description="Basic and acidic residues" evidence="1">
    <location>
        <begin position="1"/>
        <end position="14"/>
    </location>
</feature>
<comment type="caution">
    <text evidence="2">The sequence shown here is derived from an EMBL/GenBank/DDBJ whole genome shotgun (WGS) entry which is preliminary data.</text>
</comment>
<protein>
    <submittedName>
        <fullName evidence="2">Uncharacterized protein</fullName>
    </submittedName>
</protein>
<feature type="region of interest" description="Disordered" evidence="1">
    <location>
        <begin position="1"/>
        <end position="33"/>
    </location>
</feature>